<dbReference type="AlphaFoldDB" id="A0A5J4TF19"/>
<gene>
    <name evidence="1" type="ORF">EZS28_048389</name>
</gene>
<evidence type="ECO:0000313" key="2">
    <source>
        <dbReference type="Proteomes" id="UP000324800"/>
    </source>
</evidence>
<dbReference type="Proteomes" id="UP000324800">
    <property type="component" value="Unassembled WGS sequence"/>
</dbReference>
<protein>
    <submittedName>
        <fullName evidence="1">Uncharacterized protein</fullName>
    </submittedName>
</protein>
<name>A0A5J4TF19_9EUKA</name>
<comment type="caution">
    <text evidence="1">The sequence shown here is derived from an EMBL/GenBank/DDBJ whole genome shotgun (WGS) entry which is preliminary data.</text>
</comment>
<evidence type="ECO:0000313" key="1">
    <source>
        <dbReference type="EMBL" id="KAA6356085.1"/>
    </source>
</evidence>
<reference evidence="1 2" key="1">
    <citation type="submission" date="2019-03" db="EMBL/GenBank/DDBJ databases">
        <title>Single cell metagenomics reveals metabolic interactions within the superorganism composed of flagellate Streblomastix strix and complex community of Bacteroidetes bacteria on its surface.</title>
        <authorList>
            <person name="Treitli S.C."/>
            <person name="Kolisko M."/>
            <person name="Husnik F."/>
            <person name="Keeling P."/>
            <person name="Hampl V."/>
        </authorList>
    </citation>
    <scope>NUCLEOTIDE SEQUENCE [LARGE SCALE GENOMIC DNA]</scope>
    <source>
        <strain evidence="1">ST1C</strain>
    </source>
</reference>
<dbReference type="EMBL" id="SNRW01033563">
    <property type="protein sequence ID" value="KAA6356085.1"/>
    <property type="molecule type" value="Genomic_DNA"/>
</dbReference>
<organism evidence="1 2">
    <name type="scientific">Streblomastix strix</name>
    <dbReference type="NCBI Taxonomy" id="222440"/>
    <lineage>
        <taxon>Eukaryota</taxon>
        <taxon>Metamonada</taxon>
        <taxon>Preaxostyla</taxon>
        <taxon>Oxymonadida</taxon>
        <taxon>Streblomastigidae</taxon>
        <taxon>Streblomastix</taxon>
    </lineage>
</organism>
<accession>A0A5J4TF19</accession>
<sequence>MRTGTETRESHIILDLGFSNNGTVYAGRSKINEFGFTQEISKDNFRQSHDSSQISGSDNWNFKFSQNTVQGDFLLSGIPIFCTNMNCERTWMVRNDASTDASTARDVLIDKQDIKNKSLSLILNIPQQTIVTDAAHRVGERFWN</sequence>
<proteinExistence type="predicted"/>